<dbReference type="InterPro" id="IPR029070">
    <property type="entry name" value="Chitinase_insertion_sf"/>
</dbReference>
<feature type="domain" description="GH18" evidence="1">
    <location>
        <begin position="1"/>
        <end position="60"/>
    </location>
</feature>
<name>A0A0N4WUW7_HAEPC</name>
<organism evidence="2">
    <name type="scientific">Haemonchus placei</name>
    <name type="common">Barber's pole worm</name>
    <dbReference type="NCBI Taxonomy" id="6290"/>
    <lineage>
        <taxon>Eukaryota</taxon>
        <taxon>Metazoa</taxon>
        <taxon>Ecdysozoa</taxon>
        <taxon>Nematoda</taxon>
        <taxon>Chromadorea</taxon>
        <taxon>Rhabditida</taxon>
        <taxon>Rhabditina</taxon>
        <taxon>Rhabditomorpha</taxon>
        <taxon>Strongyloidea</taxon>
        <taxon>Trichostrongylidae</taxon>
        <taxon>Haemonchus</taxon>
    </lineage>
</organism>
<dbReference type="InterPro" id="IPR001223">
    <property type="entry name" value="Glyco_hydro18_cat"/>
</dbReference>
<evidence type="ECO:0000259" key="1">
    <source>
        <dbReference type="PROSITE" id="PS51910"/>
    </source>
</evidence>
<dbReference type="Pfam" id="PF00704">
    <property type="entry name" value="Glyco_hydro_18"/>
    <property type="match status" value="1"/>
</dbReference>
<dbReference type="WBParaSite" id="HPLM_0001546601-mRNA-1">
    <property type="protein sequence ID" value="HPLM_0001546601-mRNA-1"/>
    <property type="gene ID" value="HPLM_0001546601"/>
</dbReference>
<reference evidence="2" key="1">
    <citation type="submission" date="2017-02" db="UniProtKB">
        <authorList>
            <consortium name="WormBaseParasite"/>
        </authorList>
    </citation>
    <scope>IDENTIFICATION</scope>
</reference>
<dbReference type="InterPro" id="IPR017853">
    <property type="entry name" value="GH"/>
</dbReference>
<evidence type="ECO:0000313" key="2">
    <source>
        <dbReference type="WBParaSite" id="HPLM_0001546601-mRNA-1"/>
    </source>
</evidence>
<proteinExistence type="predicted"/>
<dbReference type="Gene3D" id="3.20.20.80">
    <property type="entry name" value="Glycosidases"/>
    <property type="match status" value="1"/>
</dbReference>
<dbReference type="Gene3D" id="3.10.50.10">
    <property type="match status" value="1"/>
</dbReference>
<protein>
    <submittedName>
        <fullName evidence="2">Glyco_hydro_18 domain-containing protein</fullName>
    </submittedName>
</protein>
<dbReference type="GO" id="GO:0005975">
    <property type="term" value="P:carbohydrate metabolic process"/>
    <property type="evidence" value="ECO:0007669"/>
    <property type="project" value="InterPro"/>
</dbReference>
<dbReference type="AlphaFoldDB" id="A0A0N4WUW7"/>
<sequence length="60" mass="6910">LDDKSVYTYVWNDKAASPYLHGTDKLWLSFEDVRSVKAKANYAKELNIAGVMVYHIGRNF</sequence>
<dbReference type="PROSITE" id="PS51910">
    <property type="entry name" value="GH18_2"/>
    <property type="match status" value="1"/>
</dbReference>
<accession>A0A0N4WUW7</accession>
<dbReference type="SUPFAM" id="SSF51445">
    <property type="entry name" value="(Trans)glycosidases"/>
    <property type="match status" value="1"/>
</dbReference>